<evidence type="ECO:0000313" key="6">
    <source>
        <dbReference type="EMBL" id="MCZ0857913.1"/>
    </source>
</evidence>
<dbReference type="Proteomes" id="UP001072034">
    <property type="component" value="Unassembled WGS sequence"/>
</dbReference>
<dbReference type="SUPFAM" id="SSF52540">
    <property type="entry name" value="P-loop containing nucleoside triphosphate hydrolases"/>
    <property type="match status" value="1"/>
</dbReference>
<dbReference type="GO" id="GO:0005524">
    <property type="term" value="F:ATP binding"/>
    <property type="evidence" value="ECO:0007669"/>
    <property type="project" value="UniProtKB-KW"/>
</dbReference>
<evidence type="ECO:0000259" key="5">
    <source>
        <dbReference type="PROSITE" id="PS50893"/>
    </source>
</evidence>
<sequence>MSTPALRLRALGFTYRGAATPALEGIGLEVPAGQVLGLLGPSGAGKSTLQRVLTGLLPGYRGSARVLGAEVSAWGRALYERIGVAFETPISLGRLTARENLRYFAAMYTRATRDADELLEAVGLSGDADVPGAHMSKGMGVRLNLARALLPDPELLFLDEPTSGLDPARVVQVEEIIDRQRRRGRTVVVTTHDMVLAQRACDRVGFIVDGRLLETGDPAGMRRRHGTPEVLVTWESGSARFPLAGLADDEDFRTALRTHRIQALHSQEADLADVFLAVTGRSLG</sequence>
<dbReference type="CDD" id="cd03230">
    <property type="entry name" value="ABC_DR_subfamily_A"/>
    <property type="match status" value="1"/>
</dbReference>
<dbReference type="SMART" id="SM00382">
    <property type="entry name" value="AAA"/>
    <property type="match status" value="1"/>
</dbReference>
<gene>
    <name evidence="6" type="ORF">OHJ16_07630</name>
</gene>
<evidence type="ECO:0000256" key="4">
    <source>
        <dbReference type="ARBA" id="ARBA00022840"/>
    </source>
</evidence>
<evidence type="ECO:0000256" key="3">
    <source>
        <dbReference type="ARBA" id="ARBA00022741"/>
    </source>
</evidence>
<dbReference type="PANTHER" id="PTHR43335">
    <property type="entry name" value="ABC TRANSPORTER, ATP-BINDING PROTEIN"/>
    <property type="match status" value="1"/>
</dbReference>
<keyword evidence="2" id="KW-0813">Transport</keyword>
<dbReference type="Gene3D" id="3.40.50.300">
    <property type="entry name" value="P-loop containing nucleotide triphosphate hydrolases"/>
    <property type="match status" value="1"/>
</dbReference>
<keyword evidence="3" id="KW-0547">Nucleotide-binding</keyword>
<name>A0ABT4IA04_9ACTO</name>
<dbReference type="RefSeq" id="WP_268917410.1">
    <property type="nucleotide sequence ID" value="NZ_JAPTMY010000014.1"/>
</dbReference>
<evidence type="ECO:0000256" key="1">
    <source>
        <dbReference type="ARBA" id="ARBA00005417"/>
    </source>
</evidence>
<evidence type="ECO:0000313" key="7">
    <source>
        <dbReference type="Proteomes" id="UP001072034"/>
    </source>
</evidence>
<dbReference type="EMBL" id="JAPTMY010000014">
    <property type="protein sequence ID" value="MCZ0857913.1"/>
    <property type="molecule type" value="Genomic_DNA"/>
</dbReference>
<comment type="similarity">
    <text evidence="1">Belongs to the ABC transporter superfamily.</text>
</comment>
<organism evidence="6 7">
    <name type="scientific">Actinomyces israelii</name>
    <dbReference type="NCBI Taxonomy" id="1659"/>
    <lineage>
        <taxon>Bacteria</taxon>
        <taxon>Bacillati</taxon>
        <taxon>Actinomycetota</taxon>
        <taxon>Actinomycetes</taxon>
        <taxon>Actinomycetales</taxon>
        <taxon>Actinomycetaceae</taxon>
        <taxon>Actinomyces</taxon>
    </lineage>
</organism>
<dbReference type="InterPro" id="IPR003593">
    <property type="entry name" value="AAA+_ATPase"/>
</dbReference>
<keyword evidence="4 6" id="KW-0067">ATP-binding</keyword>
<evidence type="ECO:0000256" key="2">
    <source>
        <dbReference type="ARBA" id="ARBA00022448"/>
    </source>
</evidence>
<dbReference type="PROSITE" id="PS50893">
    <property type="entry name" value="ABC_TRANSPORTER_2"/>
    <property type="match status" value="1"/>
</dbReference>
<feature type="domain" description="ABC transporter" evidence="5">
    <location>
        <begin position="6"/>
        <end position="234"/>
    </location>
</feature>
<reference evidence="6" key="1">
    <citation type="submission" date="2022-10" db="EMBL/GenBank/DDBJ databases">
        <title>Genome sequence of Actinomyces israelii ATCC 10048.</title>
        <authorList>
            <person name="Watt R.M."/>
            <person name="Tong W.M."/>
        </authorList>
    </citation>
    <scope>NUCLEOTIDE SEQUENCE</scope>
    <source>
        <strain evidence="6">ATCC 10048</strain>
    </source>
</reference>
<comment type="caution">
    <text evidence="6">The sequence shown here is derived from an EMBL/GenBank/DDBJ whole genome shotgun (WGS) entry which is preliminary data.</text>
</comment>
<protein>
    <submittedName>
        <fullName evidence="6">ABC transporter ATP-binding protein</fullName>
    </submittedName>
</protein>
<proteinExistence type="inferred from homology"/>
<dbReference type="InterPro" id="IPR003439">
    <property type="entry name" value="ABC_transporter-like_ATP-bd"/>
</dbReference>
<accession>A0ABT4IA04</accession>
<keyword evidence="7" id="KW-1185">Reference proteome</keyword>
<dbReference type="InterPro" id="IPR027417">
    <property type="entry name" value="P-loop_NTPase"/>
</dbReference>
<dbReference type="Pfam" id="PF00005">
    <property type="entry name" value="ABC_tran"/>
    <property type="match status" value="1"/>
</dbReference>